<dbReference type="InterPro" id="IPR007642">
    <property type="entry name" value="RNA_pol_Rpb2_2"/>
</dbReference>
<keyword evidence="3 9" id="KW-0240">DNA-directed RNA polymerase</keyword>
<dbReference type="InterPro" id="IPR007120">
    <property type="entry name" value="DNA-dir_RNAP_su2_dom"/>
</dbReference>
<dbReference type="GO" id="GO:0000428">
    <property type="term" value="C:DNA-directed RNA polymerase complex"/>
    <property type="evidence" value="ECO:0007669"/>
    <property type="project" value="UniProtKB-KW"/>
</dbReference>
<comment type="similarity">
    <text evidence="2 9 10">Belongs to the RNA polymerase beta chain family.</text>
</comment>
<feature type="domain" description="RNA polymerase Rpb2" evidence="16">
    <location>
        <begin position="390"/>
        <end position="458"/>
    </location>
</feature>
<dbReference type="GO" id="GO:0006351">
    <property type="term" value="P:DNA-templated transcription"/>
    <property type="evidence" value="ECO:0007669"/>
    <property type="project" value="UniProtKB-UniRule"/>
</dbReference>
<dbReference type="InterPro" id="IPR042107">
    <property type="entry name" value="DNA-dir_RNA_pol_bsu_ext_1_sf"/>
</dbReference>
<evidence type="ECO:0000259" key="13">
    <source>
        <dbReference type="Pfam" id="PF04560"/>
    </source>
</evidence>
<evidence type="ECO:0000256" key="4">
    <source>
        <dbReference type="ARBA" id="ARBA00022679"/>
    </source>
</evidence>
<keyword evidence="17" id="KW-0150">Chloroplast</keyword>
<dbReference type="Gene3D" id="2.40.270.10">
    <property type="entry name" value="DNA-directed RNA polymerase, subunit 2, domain 6"/>
    <property type="match status" value="2"/>
</dbReference>
<dbReference type="InterPro" id="IPR015712">
    <property type="entry name" value="DNA-dir_RNA_pol_su2"/>
</dbReference>
<dbReference type="InterPro" id="IPR037034">
    <property type="entry name" value="RNA_pol_Rpb2_2_sf"/>
</dbReference>
<dbReference type="InterPro" id="IPR007641">
    <property type="entry name" value="RNA_pol_Rpb2_7"/>
</dbReference>
<keyword evidence="6 9" id="KW-0804">Transcription</keyword>
<dbReference type="Pfam" id="PF04563">
    <property type="entry name" value="RNA_pol_Rpb2_1"/>
    <property type="match status" value="1"/>
</dbReference>
<feature type="domain" description="RNA polymerase Rpb2" evidence="13">
    <location>
        <begin position="1338"/>
        <end position="1410"/>
    </location>
</feature>
<reference evidence="17" key="1">
    <citation type="journal article" date="2014" name="BMC Evol. Biol.">
        <title>Chloroplast phylogenomic analysis resolves deep-level relationships within the green algal class Trebouxiophyceae.</title>
        <authorList>
            <person name="Lemieux C."/>
            <person name="Otis C."/>
            <person name="Turmel M."/>
        </authorList>
    </citation>
    <scope>NUCLEOTIDE SEQUENCE</scope>
</reference>
<comment type="subunit">
    <text evidence="7 9 11">In plastids the minimal PEP RNA polymerase catalytic core is composed of four subunits: alpha, beta, beta', and beta''. When a (nuclear-encoded) sigma factor is associated with the core the holoenzyme is formed, which can initiate transcription.</text>
</comment>
<dbReference type="Gene3D" id="2.40.50.100">
    <property type="match status" value="2"/>
</dbReference>
<keyword evidence="5 9" id="KW-0548">Nucleotidyltransferase</keyword>
<sequence>MQFQRHILSFFNFDFVETQRNSFSTFLEHGIIREFLKRNSITDSMQGLELIFYPKNYKLTSPKITPKQALLSSKTYESQLYIPAHFIDKQNKKIKLQWVLLGNLPLMTKRGHFIINGSPRVIVHQMVRSPGIYFQEKIVGIKVKNTVYYADLIPFRGAWIRLDIDKKGHFWVRMKKTPKIPLVIFLQALGLNLYQILHSLEYSDRLEKYLKGDYHLNGECYLEGYSEPIRAKNVNQALDIISSIVYPKKPSSSVTQEMGHKFLFRRFMNPRTYDLAEVGRVRLNIKLGINIGLYHHTLTAQDFLGATNLLIKLALGLVSQDDIDDLKNRRVRTSGELLQNQLGTGLARLEKVIRERMKKPKHSLTLRGLITTKAVNGAFREFFGASPLSQYMDQTNPLSEITHKRRLSSLGPGGITRETAGMAVRGIHPTHYGRICPIETPEGQNAGLVNSMTTYSRINSYGFLETPLFSVFQGQVQNNHGLSFFSSEQEKKVKVAPADLRLSYSKFLPKNSIPIRDDQEFQRVHNNKVEFIAISSVQMISVATALIPFLEHDDANRALMGSNMQRQAVSLMIPERPLVVTGLEARVIADSGQVLQARKSGFISYSSGKEIYLESISNRLPFMQREKAYKIQRKQNDDKLFLFLPDGFGHLKKRLLPFNKYAIQIRDKNRIGPLNKRLPSLVFNSSFAFNRSEARQRRFFQKDFLPGFFHQLLCRRQKLLHLRSLKTKFLFFSNKEKRQQFRYCWLEKYKQLSAKKGQVLPNKHDKTRNVGLLESVNSLNREDRFDTPINIILQPKYKFKNWVLNNLLSGSLDKKKFQNTAWPAPCINSVNTDEAGAKANFAKKTDTPLFFLPGLKKKNYKKSIFETAKYTLQNYERSNQDTCLKQRPSVSEGNWVQKGDILADCSSSVGGELSLGKNILVAYMPWDGYNFEDAILISERLVADEVYTSIHIERYETEVRETKFGLEQITSRLPEIKPWQMAHLDTNGIAKLGSFVKHGDLLVGKVTPIKKRTLSPHEKLLYDIVGKAIPNTRDTSLRVPKGVKGRVVHTKIIESDTISTPKERSFVSNGIQEKKKNQAVQSFRIQPNIRLSDRNQSKSLSFLLRSDANQLKKIRNEFFLSSYSYYKKPIPTGWYHPSHKSSLLRDKKKISVDFSIRPKKVYIFLAEKRHIQRGDKLAGRHGNKGIVSQILPRQDMPFLPDGTPIDMVLNPLGVPSRMNVGQIFESLLGLAGQFLGEQYKIAPFDEAYGPESSRALVYSKLYEASLKTGQSWLFNPEFPGKTKLFDGRTGICFDQPVTVGKAYMLKLVHLVDEKIHARSTGPYSLLTQQPLRGRSKQGGQRLGEMEVWALEGFGAAYTLQELLTIKSDDTRGRHQLMDAFLDKKSLSWNASESFKVLLRELQSVCLNVGLYALGWHETAPGQQISRKQMDIMEPMHNN</sequence>
<geneLocation type="chloroplast" evidence="17"/>
<dbReference type="SUPFAM" id="SSF64484">
    <property type="entry name" value="beta and beta-prime subunits of DNA dependent RNA-polymerase"/>
    <property type="match status" value="1"/>
</dbReference>
<comment type="function">
    <text evidence="1 9 11">DNA-dependent RNA polymerase catalyzes the transcription of DNA into RNA using the four ribonucleoside triphosphates as substrates.</text>
</comment>
<dbReference type="Pfam" id="PF04560">
    <property type="entry name" value="RNA_pol_Rpb2_7"/>
    <property type="match status" value="1"/>
</dbReference>
<organism evidence="17">
    <name type="scientific">Microthamnion kuetzingianum</name>
    <dbReference type="NCBI Taxonomy" id="34148"/>
    <lineage>
        <taxon>Eukaryota</taxon>
        <taxon>Viridiplantae</taxon>
        <taxon>Chlorophyta</taxon>
        <taxon>core chlorophytes</taxon>
        <taxon>Trebouxiophyceae</taxon>
        <taxon>Microthamniales</taxon>
        <taxon>Microthamniaceae</taxon>
        <taxon>Microthamnion</taxon>
    </lineage>
</organism>
<comment type="catalytic activity">
    <reaction evidence="8 9 11">
        <text>RNA(n) + a ribonucleoside 5'-triphosphate = RNA(n+1) + diphosphate</text>
        <dbReference type="Rhea" id="RHEA:21248"/>
        <dbReference type="Rhea" id="RHEA-COMP:14527"/>
        <dbReference type="Rhea" id="RHEA-COMP:17342"/>
        <dbReference type="ChEBI" id="CHEBI:33019"/>
        <dbReference type="ChEBI" id="CHEBI:61557"/>
        <dbReference type="ChEBI" id="CHEBI:140395"/>
        <dbReference type="EC" id="2.7.7.6"/>
    </reaction>
</comment>
<dbReference type="InterPro" id="IPR007121">
    <property type="entry name" value="RNA_pol_bsu_CS"/>
</dbReference>
<dbReference type="GO" id="GO:0003899">
    <property type="term" value="F:DNA-directed RNA polymerase activity"/>
    <property type="evidence" value="ECO:0007669"/>
    <property type="project" value="UniProtKB-UniRule"/>
</dbReference>
<evidence type="ECO:0000256" key="10">
    <source>
        <dbReference type="RuleBase" id="RU000434"/>
    </source>
</evidence>
<keyword evidence="17" id="KW-0934">Plastid</keyword>
<dbReference type="Gene3D" id="3.90.1110.10">
    <property type="entry name" value="RNA polymerase Rpb2, domain 2"/>
    <property type="match status" value="1"/>
</dbReference>
<gene>
    <name evidence="9 17" type="primary">rpoB</name>
</gene>
<dbReference type="Gene3D" id="3.90.1100.10">
    <property type="match status" value="1"/>
</dbReference>
<dbReference type="Gene3D" id="3.90.1800.10">
    <property type="entry name" value="RNA polymerase alpha subunit dimerisation domain"/>
    <property type="match status" value="1"/>
</dbReference>
<dbReference type="EC" id="2.7.7.6" evidence="9"/>
<dbReference type="PROSITE" id="PS01166">
    <property type="entry name" value="RNA_POL_BETA"/>
    <property type="match status" value="1"/>
</dbReference>
<dbReference type="GeneID" id="22159968"/>
<evidence type="ECO:0000256" key="3">
    <source>
        <dbReference type="ARBA" id="ARBA00022478"/>
    </source>
</evidence>
<dbReference type="InterPro" id="IPR007644">
    <property type="entry name" value="RNA_pol_bsu_protrusion"/>
</dbReference>
<dbReference type="HAMAP" id="MF_01321">
    <property type="entry name" value="RNApol_bact_RpoB"/>
    <property type="match status" value="1"/>
</dbReference>
<dbReference type="InterPro" id="IPR037033">
    <property type="entry name" value="DNA-dir_RNAP_su2_hyb_sf"/>
</dbReference>
<dbReference type="CDD" id="cd00653">
    <property type="entry name" value="RNA_pol_B_RPB2"/>
    <property type="match status" value="1"/>
</dbReference>
<dbReference type="Gene3D" id="2.40.50.150">
    <property type="match status" value="1"/>
</dbReference>
<feature type="domain" description="RNA polymerase Rpb2" evidence="14">
    <location>
        <begin position="128"/>
        <end position="332"/>
    </location>
</feature>
<evidence type="ECO:0000256" key="7">
    <source>
        <dbReference type="ARBA" id="ARBA00026088"/>
    </source>
</evidence>
<evidence type="ECO:0000259" key="12">
    <source>
        <dbReference type="Pfam" id="PF00562"/>
    </source>
</evidence>
<evidence type="ECO:0000256" key="8">
    <source>
        <dbReference type="ARBA" id="ARBA00048552"/>
    </source>
</evidence>
<dbReference type="GO" id="GO:0009507">
    <property type="term" value="C:chloroplast"/>
    <property type="evidence" value="ECO:0007669"/>
    <property type="project" value="UniProtKB-SubCell"/>
</dbReference>
<evidence type="ECO:0000313" key="17">
    <source>
        <dbReference type="EMBL" id="AIT94717.1"/>
    </source>
</evidence>
<evidence type="ECO:0000256" key="11">
    <source>
        <dbReference type="RuleBase" id="RU363031"/>
    </source>
</evidence>
<proteinExistence type="inferred from homology"/>
<comment type="subcellular location">
    <subcellularLocation>
        <location evidence="9">Plastid</location>
        <location evidence="9">Chloroplast</location>
    </subcellularLocation>
</comment>
<keyword evidence="4 9" id="KW-0808">Transferase</keyword>
<name>A0A097KNG7_9CHLO</name>
<dbReference type="Pfam" id="PF00562">
    <property type="entry name" value="RNA_pol_Rpb2_6"/>
    <property type="match status" value="1"/>
</dbReference>
<dbReference type="Pfam" id="PF04561">
    <property type="entry name" value="RNA_pol_Rpb2_2"/>
    <property type="match status" value="1"/>
</dbReference>
<evidence type="ECO:0000256" key="1">
    <source>
        <dbReference type="ARBA" id="ARBA00004026"/>
    </source>
</evidence>
<dbReference type="PANTHER" id="PTHR20856">
    <property type="entry name" value="DNA-DIRECTED RNA POLYMERASE I SUBUNIT 2"/>
    <property type="match status" value="1"/>
</dbReference>
<dbReference type="GO" id="GO:0003677">
    <property type="term" value="F:DNA binding"/>
    <property type="evidence" value="ECO:0007669"/>
    <property type="project" value="UniProtKB-UniRule"/>
</dbReference>
<dbReference type="Pfam" id="PF04565">
    <property type="entry name" value="RNA_pol_Rpb2_3"/>
    <property type="match status" value="1"/>
</dbReference>
<evidence type="ECO:0000259" key="15">
    <source>
        <dbReference type="Pfam" id="PF04563"/>
    </source>
</evidence>
<evidence type="ECO:0000259" key="14">
    <source>
        <dbReference type="Pfam" id="PF04561"/>
    </source>
</evidence>
<evidence type="ECO:0000256" key="2">
    <source>
        <dbReference type="ARBA" id="ARBA00006835"/>
    </source>
</evidence>
<dbReference type="InterPro" id="IPR010243">
    <property type="entry name" value="RNA_pol_bsu_bac"/>
</dbReference>
<dbReference type="GO" id="GO:0032549">
    <property type="term" value="F:ribonucleoside binding"/>
    <property type="evidence" value="ECO:0007669"/>
    <property type="project" value="InterPro"/>
</dbReference>
<evidence type="ECO:0000259" key="16">
    <source>
        <dbReference type="Pfam" id="PF04565"/>
    </source>
</evidence>
<evidence type="ECO:0000256" key="5">
    <source>
        <dbReference type="ARBA" id="ARBA00022695"/>
    </source>
</evidence>
<accession>A0A097KNG7</accession>
<protein>
    <recommendedName>
        <fullName evidence="9">DNA-directed RNA polymerase subunit beta</fullName>
        <ecNumber evidence="9">2.7.7.6</ecNumber>
    </recommendedName>
    <alternativeName>
        <fullName evidence="9">PEP</fullName>
    </alternativeName>
    <alternativeName>
        <fullName evidence="9">Plastid-encoded RNA polymerase subunit beta</fullName>
        <shortName evidence="9">RNA polymerase subunit beta</shortName>
    </alternativeName>
</protein>
<feature type="domain" description="RNA polymerase beta subunit protrusion" evidence="15">
    <location>
        <begin position="61"/>
        <end position="363"/>
    </location>
</feature>
<dbReference type="Gene3D" id="2.30.150.10">
    <property type="entry name" value="DNA-directed RNA polymerase, beta subunit, external 1 domain"/>
    <property type="match status" value="1"/>
</dbReference>
<dbReference type="InterPro" id="IPR014724">
    <property type="entry name" value="RNA_pol_RPB2_OB-fold"/>
</dbReference>
<dbReference type="EMBL" id="KM462876">
    <property type="protein sequence ID" value="AIT94717.1"/>
    <property type="molecule type" value="Genomic_DNA"/>
</dbReference>
<evidence type="ECO:0000256" key="6">
    <source>
        <dbReference type="ARBA" id="ARBA00023163"/>
    </source>
</evidence>
<feature type="domain" description="DNA-directed RNA polymerase subunit 2 hybrid-binding" evidence="12">
    <location>
        <begin position="868"/>
        <end position="1336"/>
    </location>
</feature>
<dbReference type="RefSeq" id="YP_009105911.1">
    <property type="nucleotide sequence ID" value="NC_025537.1"/>
</dbReference>
<dbReference type="InterPro" id="IPR007645">
    <property type="entry name" value="RNA_pol_Rpb2_3"/>
</dbReference>
<evidence type="ECO:0000256" key="9">
    <source>
        <dbReference type="HAMAP-Rule" id="MF_01321"/>
    </source>
</evidence>